<protein>
    <submittedName>
        <fullName evidence="2">Uncharacterized protein</fullName>
    </submittedName>
</protein>
<feature type="region of interest" description="Disordered" evidence="1">
    <location>
        <begin position="70"/>
        <end position="105"/>
    </location>
</feature>
<reference evidence="3" key="1">
    <citation type="journal article" date="2019" name="Int. J. Syst. Evol. Microbiol.">
        <title>The Global Catalogue of Microorganisms (GCM) 10K type strain sequencing project: providing services to taxonomists for standard genome sequencing and annotation.</title>
        <authorList>
            <consortium name="The Broad Institute Genomics Platform"/>
            <consortium name="The Broad Institute Genome Sequencing Center for Infectious Disease"/>
            <person name="Wu L."/>
            <person name="Ma J."/>
        </authorList>
    </citation>
    <scope>NUCLEOTIDE SEQUENCE [LARGE SCALE GENOMIC DNA]</scope>
    <source>
        <strain evidence="3">NBRC 108730</strain>
    </source>
</reference>
<accession>A0ABQ6JIP5</accession>
<keyword evidence="3" id="KW-1185">Reference proteome</keyword>
<name>A0ABQ6JIP5_9ACTN</name>
<evidence type="ECO:0000313" key="3">
    <source>
        <dbReference type="Proteomes" id="UP001157017"/>
    </source>
</evidence>
<dbReference type="Proteomes" id="UP001157017">
    <property type="component" value="Unassembled WGS sequence"/>
</dbReference>
<sequence length="105" mass="10745">MVSSLQRDGGAPQGLHGRDHLLRLVGSGAVGEDDVGAGGREGEHGRAAEAAVAAGDECDLRVGHGSTLRAATRRVKARSIRGPALPAPRPGGRAPPPREMLRSCP</sequence>
<feature type="region of interest" description="Disordered" evidence="1">
    <location>
        <begin position="1"/>
        <end position="20"/>
    </location>
</feature>
<evidence type="ECO:0000256" key="1">
    <source>
        <dbReference type="SAM" id="MobiDB-lite"/>
    </source>
</evidence>
<organism evidence="2 3">
    <name type="scientific">Angustibacter aerolatus</name>
    <dbReference type="NCBI Taxonomy" id="1162965"/>
    <lineage>
        <taxon>Bacteria</taxon>
        <taxon>Bacillati</taxon>
        <taxon>Actinomycetota</taxon>
        <taxon>Actinomycetes</taxon>
        <taxon>Kineosporiales</taxon>
        <taxon>Kineosporiaceae</taxon>
    </lineage>
</organism>
<feature type="compositionally biased region" description="Pro residues" evidence="1">
    <location>
        <begin position="85"/>
        <end position="98"/>
    </location>
</feature>
<gene>
    <name evidence="2" type="ORF">GCM10025868_25230</name>
</gene>
<evidence type="ECO:0000313" key="2">
    <source>
        <dbReference type="EMBL" id="GMA87273.1"/>
    </source>
</evidence>
<dbReference type="EMBL" id="BSUZ01000001">
    <property type="protein sequence ID" value="GMA87273.1"/>
    <property type="molecule type" value="Genomic_DNA"/>
</dbReference>
<proteinExistence type="predicted"/>
<comment type="caution">
    <text evidence="2">The sequence shown here is derived from an EMBL/GenBank/DDBJ whole genome shotgun (WGS) entry which is preliminary data.</text>
</comment>